<comment type="caution">
    <text evidence="3">The sequence shown here is derived from an EMBL/GenBank/DDBJ whole genome shotgun (WGS) entry which is preliminary data.</text>
</comment>
<proteinExistence type="predicted"/>
<dbReference type="AlphaFoldDB" id="A0AAD2CYD4"/>
<feature type="compositionally biased region" description="Basic and acidic residues" evidence="1">
    <location>
        <begin position="304"/>
        <end position="319"/>
    </location>
</feature>
<dbReference type="SMART" id="SM00513">
    <property type="entry name" value="SAP"/>
    <property type="match status" value="1"/>
</dbReference>
<evidence type="ECO:0000256" key="1">
    <source>
        <dbReference type="SAM" id="MobiDB-lite"/>
    </source>
</evidence>
<keyword evidence="4" id="KW-1185">Reference proteome</keyword>
<dbReference type="InterPro" id="IPR003034">
    <property type="entry name" value="SAP_dom"/>
</dbReference>
<gene>
    <name evidence="3" type="ORF">CYCCA115_LOCUS7682</name>
</gene>
<dbReference type="InterPro" id="IPR036361">
    <property type="entry name" value="SAP_dom_sf"/>
</dbReference>
<dbReference type="PROSITE" id="PS50800">
    <property type="entry name" value="SAP"/>
    <property type="match status" value="1"/>
</dbReference>
<feature type="domain" description="SAP" evidence="2">
    <location>
        <begin position="179"/>
        <end position="213"/>
    </location>
</feature>
<dbReference type="EMBL" id="CAKOGP040001090">
    <property type="protein sequence ID" value="CAJ1941844.1"/>
    <property type="molecule type" value="Genomic_DNA"/>
</dbReference>
<feature type="region of interest" description="Disordered" evidence="1">
    <location>
        <begin position="255"/>
        <end position="275"/>
    </location>
</feature>
<organism evidence="3 4">
    <name type="scientific">Cylindrotheca closterium</name>
    <dbReference type="NCBI Taxonomy" id="2856"/>
    <lineage>
        <taxon>Eukaryota</taxon>
        <taxon>Sar</taxon>
        <taxon>Stramenopiles</taxon>
        <taxon>Ochrophyta</taxon>
        <taxon>Bacillariophyta</taxon>
        <taxon>Bacillariophyceae</taxon>
        <taxon>Bacillariophycidae</taxon>
        <taxon>Bacillariales</taxon>
        <taxon>Bacillariaceae</taxon>
        <taxon>Cylindrotheca</taxon>
    </lineage>
</organism>
<dbReference type="Proteomes" id="UP001295423">
    <property type="component" value="Unassembled WGS sequence"/>
</dbReference>
<feature type="region of interest" description="Disordered" evidence="1">
    <location>
        <begin position="288"/>
        <end position="321"/>
    </location>
</feature>
<name>A0AAD2CYD4_9STRA</name>
<dbReference type="SUPFAM" id="SSF68906">
    <property type="entry name" value="SAP domain"/>
    <property type="match status" value="1"/>
</dbReference>
<evidence type="ECO:0000259" key="2">
    <source>
        <dbReference type="PROSITE" id="PS50800"/>
    </source>
</evidence>
<evidence type="ECO:0000313" key="3">
    <source>
        <dbReference type="EMBL" id="CAJ1941844.1"/>
    </source>
</evidence>
<dbReference type="Gene3D" id="1.10.720.30">
    <property type="entry name" value="SAP domain"/>
    <property type="match status" value="1"/>
</dbReference>
<accession>A0AAD2CYD4</accession>
<evidence type="ECO:0000313" key="4">
    <source>
        <dbReference type="Proteomes" id="UP001295423"/>
    </source>
</evidence>
<dbReference type="Pfam" id="PF02037">
    <property type="entry name" value="SAP"/>
    <property type="match status" value="1"/>
</dbReference>
<sequence length="388" mass="44428">MPSSMFLTKERPHNSPGGPLSSLWCQITMKWLLCSAQDAETSSRYVQWLIDMCDNNTRGFQRIKRHQEWANVNVLEAKVNRWHLKDWERTVGSLLVSPSVEGVPFREVSAVGRSNVNLETWNNVDAGDIGFQAMNARLAHGNIKDNNNNATTTTTTTTTTRTTIRQEDNGLKILPKGQILASKVPELKEACAKRGLLKMGNKADLQDRLLDWSAAQQQKQKQRKQQPPKDFVAEWFDDEDDDDDEMLLDEDEYSIRSNEMEASAKSPNSLEEWSRTVDLESLRKKRREIHRLKRQGSIPPASKKQQEEQQQRLRNRHADLSLSSSKEYLQNLKKTLETPSSQYSSNVRAKEIYMVSKHVDQAGDQETSIQLLQTLLTVTPNDGRVYCR</sequence>
<reference evidence="3" key="1">
    <citation type="submission" date="2023-08" db="EMBL/GenBank/DDBJ databases">
        <authorList>
            <person name="Audoor S."/>
            <person name="Bilcke G."/>
        </authorList>
    </citation>
    <scope>NUCLEOTIDE SEQUENCE</scope>
</reference>
<protein>
    <recommendedName>
        <fullName evidence="2">SAP domain-containing protein</fullName>
    </recommendedName>
</protein>